<evidence type="ECO:0000259" key="3">
    <source>
        <dbReference type="Pfam" id="PF25954"/>
    </source>
</evidence>
<dbReference type="GO" id="GO:0022857">
    <property type="term" value="F:transmembrane transporter activity"/>
    <property type="evidence" value="ECO:0007669"/>
    <property type="project" value="InterPro"/>
</dbReference>
<keyword evidence="2" id="KW-0813">Transport</keyword>
<dbReference type="FunFam" id="2.40.30.170:FF:000010">
    <property type="entry name" value="Efflux RND transporter periplasmic adaptor subunit"/>
    <property type="match status" value="1"/>
</dbReference>
<dbReference type="GO" id="GO:0016020">
    <property type="term" value="C:membrane"/>
    <property type="evidence" value="ECO:0007669"/>
    <property type="project" value="InterPro"/>
</dbReference>
<dbReference type="InterPro" id="IPR058792">
    <property type="entry name" value="Beta-barrel_RND_2"/>
</dbReference>
<keyword evidence="6" id="KW-1185">Reference proteome</keyword>
<dbReference type="PROSITE" id="PS51257">
    <property type="entry name" value="PROKAR_LIPOPROTEIN"/>
    <property type="match status" value="1"/>
</dbReference>
<dbReference type="Gene3D" id="2.40.30.170">
    <property type="match status" value="1"/>
</dbReference>
<dbReference type="Gene3D" id="2.40.420.20">
    <property type="match status" value="1"/>
</dbReference>
<dbReference type="PANTHER" id="PTHR30097:SF16">
    <property type="entry name" value="CATION EFFLUX SYSTEM (CZCB-LIKE)"/>
    <property type="match status" value="1"/>
</dbReference>
<dbReference type="InterPro" id="IPR058647">
    <property type="entry name" value="BSH_CzcB-like"/>
</dbReference>
<organism evidence="5 6">
    <name type="scientific">Bacteroides coprosuis DSM 18011</name>
    <dbReference type="NCBI Taxonomy" id="679937"/>
    <lineage>
        <taxon>Bacteria</taxon>
        <taxon>Pseudomonadati</taxon>
        <taxon>Bacteroidota</taxon>
        <taxon>Bacteroidia</taxon>
        <taxon>Bacteroidales</taxon>
        <taxon>Bacteroidaceae</taxon>
        <taxon>Bacteroides</taxon>
    </lineage>
</organism>
<feature type="domain" description="CzcB-like barrel-sandwich hybrid" evidence="4">
    <location>
        <begin position="77"/>
        <end position="221"/>
    </location>
</feature>
<accession>F3ZPQ7</accession>
<sequence length="367" mass="41069">MTKRTLGWSVFCIFLLASCKQVEEPKAQLAYQFKGDTVVVSDQRLLSEKVKIDSVTVEPVAREVITAGTIQAIPTQYAYIAPPFAGRVVRSHIKLGEQVNQNTPLFEIISSDFTSAQKEFFQAESDRELARINLNRQKDLKENGVGSQKELDESKNALFLADKEYENAYTALQVYQTNPAQMKLGQPLVVRAPISGEVIQNNLVTGQYLSSESEHVAIIADLSKVWVVAQVKEKDIRYIHEGDKMDIHVSAHPEEPIKGEVYYIDGSIDIETRSIKVLSVCDNQEGQLKLGMYTTVHFTDQPTPHVVVPEKSILQGEESSFVFVKIRENTFVRTPVQVEVTRDGKAVLSNGLLPGQEIISEGGYYFK</sequence>
<dbReference type="Gene3D" id="2.40.50.100">
    <property type="match status" value="1"/>
</dbReference>
<dbReference type="SUPFAM" id="SSF111369">
    <property type="entry name" value="HlyD-like secretion proteins"/>
    <property type="match status" value="1"/>
</dbReference>
<dbReference type="InterPro" id="IPR051909">
    <property type="entry name" value="MFP_Cation_Efflux"/>
</dbReference>
<evidence type="ECO:0000313" key="5">
    <source>
        <dbReference type="EMBL" id="EGJ71644.1"/>
    </source>
</evidence>
<dbReference type="OrthoDB" id="998050at2"/>
<dbReference type="EMBL" id="CM001167">
    <property type="protein sequence ID" value="EGJ71644.1"/>
    <property type="molecule type" value="Genomic_DNA"/>
</dbReference>
<dbReference type="HOGENOM" id="CLU_018816_13_3_10"/>
<protein>
    <submittedName>
        <fullName evidence="5">Efflux transporter, RND family, MFP subunit</fullName>
    </submittedName>
</protein>
<evidence type="ECO:0000256" key="2">
    <source>
        <dbReference type="ARBA" id="ARBA00022448"/>
    </source>
</evidence>
<dbReference type="Proteomes" id="UP000018439">
    <property type="component" value="Chromosome"/>
</dbReference>
<dbReference type="AlphaFoldDB" id="F3ZPQ7"/>
<evidence type="ECO:0000313" key="6">
    <source>
        <dbReference type="Proteomes" id="UP000018439"/>
    </source>
</evidence>
<evidence type="ECO:0000259" key="4">
    <source>
        <dbReference type="Pfam" id="PF25973"/>
    </source>
</evidence>
<comment type="similarity">
    <text evidence="1">Belongs to the membrane fusion protein (MFP) (TC 8.A.1) family.</text>
</comment>
<dbReference type="Pfam" id="PF25954">
    <property type="entry name" value="Beta-barrel_RND_2"/>
    <property type="match status" value="1"/>
</dbReference>
<feature type="domain" description="CusB-like beta-barrel" evidence="3">
    <location>
        <begin position="224"/>
        <end position="301"/>
    </location>
</feature>
<dbReference type="Gene3D" id="1.10.287.470">
    <property type="entry name" value="Helix hairpin bin"/>
    <property type="match status" value="1"/>
</dbReference>
<name>F3ZPQ7_9BACE</name>
<dbReference type="eggNOG" id="COG0845">
    <property type="taxonomic scope" value="Bacteria"/>
</dbReference>
<dbReference type="NCBIfam" id="TIGR01730">
    <property type="entry name" value="RND_mfp"/>
    <property type="match status" value="1"/>
</dbReference>
<dbReference type="InterPro" id="IPR006143">
    <property type="entry name" value="RND_pump_MFP"/>
</dbReference>
<reference evidence="5 6" key="1">
    <citation type="journal article" date="2011" name="Stand. Genomic Sci.">
        <title>Non-contiguous finished genome sequence of Bacteroides coprosuis type strain (PC139).</title>
        <authorList>
            <person name="Land M."/>
            <person name="Held B."/>
            <person name="Gronow S."/>
            <person name="Abt B."/>
            <person name="Lucas S."/>
            <person name="Del Rio T.G."/>
            <person name="Nolan M."/>
            <person name="Tice H."/>
            <person name="Cheng J.F."/>
            <person name="Pitluck S."/>
            <person name="Liolios K."/>
            <person name="Pagani I."/>
            <person name="Ivanova N."/>
            <person name="Mavromatis K."/>
            <person name="Mikhailova N."/>
            <person name="Pati A."/>
            <person name="Tapia R."/>
            <person name="Han C."/>
            <person name="Goodwin L."/>
            <person name="Chen A."/>
            <person name="Palaniappan K."/>
            <person name="Hauser L."/>
            <person name="Brambilla E.M."/>
            <person name="Rohde M."/>
            <person name="Goker M."/>
            <person name="Detter J.C."/>
            <person name="Woyke T."/>
            <person name="Bristow J."/>
            <person name="Eisen J.A."/>
            <person name="Markowitz V."/>
            <person name="Hugenholtz P."/>
            <person name="Kyrpides N.C."/>
            <person name="Klenk H.P."/>
            <person name="Lapidus A."/>
        </authorList>
    </citation>
    <scope>NUCLEOTIDE SEQUENCE [LARGE SCALE GENOMIC DNA]</scope>
    <source>
        <strain evidence="5 6">DSM 18011</strain>
    </source>
</reference>
<dbReference type="PANTHER" id="PTHR30097">
    <property type="entry name" value="CATION EFFLUX SYSTEM PROTEIN CUSB"/>
    <property type="match status" value="1"/>
</dbReference>
<evidence type="ECO:0000256" key="1">
    <source>
        <dbReference type="ARBA" id="ARBA00009477"/>
    </source>
</evidence>
<gene>
    <name evidence="5" type="ORF">Bcop_1449</name>
</gene>
<dbReference type="Pfam" id="PF25973">
    <property type="entry name" value="BSH_CzcB"/>
    <property type="match status" value="1"/>
</dbReference>
<proteinExistence type="inferred from homology"/>
<dbReference type="STRING" id="679937.Bcop_1449"/>